<accession>A0A174GIQ2</accession>
<keyword evidence="1" id="KW-0812">Transmembrane</keyword>
<gene>
    <name evidence="2" type="ORF">ERS852411_01844</name>
</gene>
<keyword evidence="1" id="KW-1133">Transmembrane helix</keyword>
<dbReference type="EMBL" id="CYZT01000125">
    <property type="protein sequence ID" value="CUO61247.1"/>
    <property type="molecule type" value="Genomic_DNA"/>
</dbReference>
<proteinExistence type="predicted"/>
<keyword evidence="1" id="KW-0472">Membrane</keyword>
<organism evidence="2 3">
    <name type="scientific">Flavonifractor plautii</name>
    <name type="common">Fusobacterium plautii</name>
    <dbReference type="NCBI Taxonomy" id="292800"/>
    <lineage>
        <taxon>Bacteria</taxon>
        <taxon>Bacillati</taxon>
        <taxon>Bacillota</taxon>
        <taxon>Clostridia</taxon>
        <taxon>Eubacteriales</taxon>
        <taxon>Oscillospiraceae</taxon>
        <taxon>Flavonifractor</taxon>
    </lineage>
</organism>
<protein>
    <submittedName>
        <fullName evidence="2">Uncharacterized protein</fullName>
    </submittedName>
</protein>
<evidence type="ECO:0000313" key="3">
    <source>
        <dbReference type="Proteomes" id="UP000095746"/>
    </source>
</evidence>
<reference evidence="2 3" key="1">
    <citation type="submission" date="2015-09" db="EMBL/GenBank/DDBJ databases">
        <authorList>
            <consortium name="Pathogen Informatics"/>
        </authorList>
    </citation>
    <scope>NUCLEOTIDE SEQUENCE [LARGE SCALE GENOMIC DNA]</scope>
    <source>
        <strain evidence="2 3">2789STDY5608854</strain>
    </source>
</reference>
<evidence type="ECO:0000256" key="1">
    <source>
        <dbReference type="SAM" id="Phobius"/>
    </source>
</evidence>
<sequence>MKNRTRNERRRARREAVRGVVVTICFLVALFADSWVEWIL</sequence>
<dbReference type="RefSeq" id="WP_021630101.1">
    <property type="nucleotide sequence ID" value="NZ_JADMOW010000041.1"/>
</dbReference>
<dbReference type="Proteomes" id="UP000095746">
    <property type="component" value="Unassembled WGS sequence"/>
</dbReference>
<evidence type="ECO:0000313" key="2">
    <source>
        <dbReference type="EMBL" id="CUO61247.1"/>
    </source>
</evidence>
<feature type="transmembrane region" description="Helical" evidence="1">
    <location>
        <begin position="16"/>
        <end position="36"/>
    </location>
</feature>
<name>A0A174GIQ2_FLAPL</name>
<dbReference type="AlphaFoldDB" id="A0A174GIQ2"/>